<proteinExistence type="predicted"/>
<sequence length="108" mass="12335">MMDPKRSSQSVLKSMYIPSVFFIGKIDVLSSKKAKSKNGDGPTKDKIEEASVYYNIFQLITVVKCNNEDRSCTMDGQMNAPARDHTIFVTNYILPVRRVVVAWRKMQQ</sequence>
<evidence type="ECO:0000313" key="1">
    <source>
        <dbReference type="EMBL" id="KAI3927744.1"/>
    </source>
</evidence>
<organism evidence="1 2">
    <name type="scientific">Papaver atlanticum</name>
    <dbReference type="NCBI Taxonomy" id="357466"/>
    <lineage>
        <taxon>Eukaryota</taxon>
        <taxon>Viridiplantae</taxon>
        <taxon>Streptophyta</taxon>
        <taxon>Embryophyta</taxon>
        <taxon>Tracheophyta</taxon>
        <taxon>Spermatophyta</taxon>
        <taxon>Magnoliopsida</taxon>
        <taxon>Ranunculales</taxon>
        <taxon>Papaveraceae</taxon>
        <taxon>Papaveroideae</taxon>
        <taxon>Papaver</taxon>
    </lineage>
</organism>
<name>A0AAD4SYJ3_9MAGN</name>
<accession>A0AAD4SYJ3</accession>
<evidence type="ECO:0000313" key="2">
    <source>
        <dbReference type="Proteomes" id="UP001202328"/>
    </source>
</evidence>
<dbReference type="EMBL" id="JAJJMB010007708">
    <property type="protein sequence ID" value="KAI3927744.1"/>
    <property type="molecule type" value="Genomic_DNA"/>
</dbReference>
<reference evidence="1" key="1">
    <citation type="submission" date="2022-04" db="EMBL/GenBank/DDBJ databases">
        <title>A functionally conserved STORR gene fusion in Papaver species that diverged 16.8 million years ago.</title>
        <authorList>
            <person name="Catania T."/>
        </authorList>
    </citation>
    <scope>NUCLEOTIDE SEQUENCE</scope>
    <source>
        <strain evidence="1">S-188037</strain>
    </source>
</reference>
<dbReference type="AlphaFoldDB" id="A0AAD4SYJ3"/>
<protein>
    <submittedName>
        <fullName evidence="1">Uncharacterized protein</fullName>
    </submittedName>
</protein>
<comment type="caution">
    <text evidence="1">The sequence shown here is derived from an EMBL/GenBank/DDBJ whole genome shotgun (WGS) entry which is preliminary data.</text>
</comment>
<dbReference type="Proteomes" id="UP001202328">
    <property type="component" value="Unassembled WGS sequence"/>
</dbReference>
<gene>
    <name evidence="1" type="ORF">MKW98_023345</name>
</gene>
<keyword evidence="2" id="KW-1185">Reference proteome</keyword>